<dbReference type="Pfam" id="PF10069">
    <property type="entry name" value="DICT"/>
    <property type="match status" value="1"/>
</dbReference>
<dbReference type="InterPro" id="IPR004358">
    <property type="entry name" value="Sig_transdc_His_kin-like_C"/>
</dbReference>
<keyword evidence="3" id="KW-0597">Phosphoprotein</keyword>
<evidence type="ECO:0000256" key="5">
    <source>
        <dbReference type="ARBA" id="ARBA00022777"/>
    </source>
</evidence>
<keyword evidence="6" id="KW-0902">Two-component regulatory system</keyword>
<evidence type="ECO:0000256" key="4">
    <source>
        <dbReference type="ARBA" id="ARBA00022679"/>
    </source>
</evidence>
<evidence type="ECO:0000313" key="11">
    <source>
        <dbReference type="Proteomes" id="UP000249081"/>
    </source>
</evidence>
<organism evidence="10 11">
    <name type="scientific">Shackletoniella antarctica</name>
    <dbReference type="NCBI Taxonomy" id="268115"/>
    <lineage>
        <taxon>Bacteria</taxon>
        <taxon>Bacillati</taxon>
        <taxon>Cyanobacteriota</taxon>
        <taxon>Cyanophyceae</taxon>
        <taxon>Oculatellales</taxon>
        <taxon>Oculatellaceae</taxon>
        <taxon>Shackletoniella</taxon>
    </lineage>
</organism>
<evidence type="ECO:0000256" key="7">
    <source>
        <dbReference type="SAM" id="Coils"/>
    </source>
</evidence>
<name>A0A2W4W3C4_9CYAN</name>
<dbReference type="Gene3D" id="3.30.565.10">
    <property type="entry name" value="Histidine kinase-like ATPase, C-terminal domain"/>
    <property type="match status" value="1"/>
</dbReference>
<dbReference type="InterPro" id="IPR019278">
    <property type="entry name" value="DICT_dom"/>
</dbReference>
<dbReference type="PANTHER" id="PTHR43711">
    <property type="entry name" value="TWO-COMPONENT HISTIDINE KINASE"/>
    <property type="match status" value="1"/>
</dbReference>
<dbReference type="InterPro" id="IPR050736">
    <property type="entry name" value="Sensor_HK_Regulatory"/>
</dbReference>
<dbReference type="Pfam" id="PF17150">
    <property type="entry name" value="CHASE6_C"/>
    <property type="match status" value="1"/>
</dbReference>
<dbReference type="GO" id="GO:0000155">
    <property type="term" value="F:phosphorelay sensor kinase activity"/>
    <property type="evidence" value="ECO:0007669"/>
    <property type="project" value="InterPro"/>
</dbReference>
<keyword evidence="5 10" id="KW-0418">Kinase</keyword>
<dbReference type="SMART" id="SM00387">
    <property type="entry name" value="HATPase_c"/>
    <property type="match status" value="1"/>
</dbReference>
<dbReference type="AlphaFoldDB" id="A0A2W4W3C4"/>
<dbReference type="Gene3D" id="1.10.287.130">
    <property type="match status" value="1"/>
</dbReference>
<dbReference type="EC" id="2.7.13.3" evidence="2"/>
<comment type="caution">
    <text evidence="10">The sequence shown here is derived from an EMBL/GenBank/DDBJ whole genome shotgun (WGS) entry which is preliminary data.</text>
</comment>
<sequence length="674" mass="74919">MSNSTSVVEELLSAIPQLRPSLYFKTSLTALSHAMEDHVLAGAAESLVIASFQQERFYLQEANRYLRIAELTDQVYVLSALGTSFVSRSDNYETVAFDTTDALTQEWHLVVIGADYTACLICRERSPEPATSGHPLDQTRRFEGIWTQDPYVSQRAAIILLDRIAGYRPDLADKLAIARQRYIDPTLAPNEQLDGSGGPDPFTQRLVTYLQAGQYKLLKAYKAISAQERRERLVNSITSVVRQSLDADEIFAKASQELGQALQVCRCLIYPCTATDATVMIAHQHLNDTAESLLGETWPLATNPLFDYIQDTKETIAIADTQSRESPFRQELEAIRPLIERWQIRSWLIVPLTYQDRLVGLIELHHCQLQPHEWSEDDTALVDAIAAQLSVAIIQAEAYTNLQDLNQQLAALDRTRANLIAITGHELRTPLSTIQVCLESLATEPDMPNELRQIMLQSALEDAERMRKLVQDFLTLSRLESGRVEWNLESLSIQECVDLALSSIRSSHDSAPRSTIKVKIPKQVPLVRADGEWLVEVLAKLLDNAQKFTPTAGKITIQVTRPSPTHLQVTVADTGRGIEPSRLHVVFDRFYQEEGALRRTTGGTGLGLAMCRQIVEGLGGTIWAESGGKDKGSQFHFTVPIAQGKLDGRSSRSAKTVKKQPATVPGSPSVLLDD</sequence>
<reference evidence="11" key="1">
    <citation type="submission" date="2018-04" db="EMBL/GenBank/DDBJ databases">
        <authorList>
            <person name="Cornet L."/>
        </authorList>
    </citation>
    <scope>NUCLEOTIDE SEQUENCE [LARGE SCALE GENOMIC DNA]</scope>
</reference>
<evidence type="ECO:0000256" key="2">
    <source>
        <dbReference type="ARBA" id="ARBA00012438"/>
    </source>
</evidence>
<feature type="domain" description="Histidine kinase" evidence="9">
    <location>
        <begin position="422"/>
        <end position="643"/>
    </location>
</feature>
<dbReference type="InterPro" id="IPR029016">
    <property type="entry name" value="GAF-like_dom_sf"/>
</dbReference>
<dbReference type="SUPFAM" id="SSF55781">
    <property type="entry name" value="GAF domain-like"/>
    <property type="match status" value="1"/>
</dbReference>
<evidence type="ECO:0000256" key="1">
    <source>
        <dbReference type="ARBA" id="ARBA00000085"/>
    </source>
</evidence>
<accession>A0A2W4W3C4</accession>
<protein>
    <recommendedName>
        <fullName evidence="2">histidine kinase</fullName>
        <ecNumber evidence="2">2.7.13.3</ecNumber>
    </recommendedName>
</protein>
<dbReference type="Proteomes" id="UP000249081">
    <property type="component" value="Unassembled WGS sequence"/>
</dbReference>
<keyword evidence="7" id="KW-0175">Coiled coil</keyword>
<evidence type="ECO:0000256" key="8">
    <source>
        <dbReference type="SAM" id="MobiDB-lite"/>
    </source>
</evidence>
<gene>
    <name evidence="10" type="ORF">DCF17_17080</name>
</gene>
<evidence type="ECO:0000256" key="6">
    <source>
        <dbReference type="ARBA" id="ARBA00023012"/>
    </source>
</evidence>
<dbReference type="PRINTS" id="PR00344">
    <property type="entry name" value="BCTRLSENSOR"/>
</dbReference>
<dbReference type="InterPro" id="IPR036890">
    <property type="entry name" value="HATPase_C_sf"/>
</dbReference>
<reference evidence="10 11" key="2">
    <citation type="submission" date="2018-06" db="EMBL/GenBank/DDBJ databases">
        <title>Metagenomic assembly of (sub)arctic Cyanobacteria and their associated microbiome from non-axenic cultures.</title>
        <authorList>
            <person name="Baurain D."/>
        </authorList>
    </citation>
    <scope>NUCLEOTIDE SEQUENCE [LARGE SCALE GENOMIC DNA]</scope>
    <source>
        <strain evidence="10">ULC041bin1</strain>
    </source>
</reference>
<dbReference type="InterPro" id="IPR033415">
    <property type="entry name" value="CHASE6_C"/>
</dbReference>
<dbReference type="InterPro" id="IPR005467">
    <property type="entry name" value="His_kinase_dom"/>
</dbReference>
<dbReference type="SMART" id="SM00065">
    <property type="entry name" value="GAF"/>
    <property type="match status" value="1"/>
</dbReference>
<dbReference type="SUPFAM" id="SSF55874">
    <property type="entry name" value="ATPase domain of HSP90 chaperone/DNA topoisomerase II/histidine kinase"/>
    <property type="match status" value="1"/>
</dbReference>
<dbReference type="PROSITE" id="PS50109">
    <property type="entry name" value="HIS_KIN"/>
    <property type="match status" value="1"/>
</dbReference>
<evidence type="ECO:0000256" key="3">
    <source>
        <dbReference type="ARBA" id="ARBA00022553"/>
    </source>
</evidence>
<dbReference type="Pfam" id="PF00512">
    <property type="entry name" value="HisKA"/>
    <property type="match status" value="1"/>
</dbReference>
<proteinExistence type="predicted"/>
<dbReference type="InterPro" id="IPR003661">
    <property type="entry name" value="HisK_dim/P_dom"/>
</dbReference>
<dbReference type="InterPro" id="IPR003594">
    <property type="entry name" value="HATPase_dom"/>
</dbReference>
<comment type="catalytic activity">
    <reaction evidence="1">
        <text>ATP + protein L-histidine = ADP + protein N-phospho-L-histidine.</text>
        <dbReference type="EC" id="2.7.13.3"/>
    </reaction>
</comment>
<dbReference type="FunFam" id="3.30.565.10:FF:000006">
    <property type="entry name" value="Sensor histidine kinase WalK"/>
    <property type="match status" value="1"/>
</dbReference>
<dbReference type="Pfam" id="PF01590">
    <property type="entry name" value="GAF"/>
    <property type="match status" value="1"/>
</dbReference>
<keyword evidence="4" id="KW-0808">Transferase</keyword>
<dbReference type="Gene3D" id="3.30.450.40">
    <property type="match status" value="1"/>
</dbReference>
<dbReference type="SUPFAM" id="SSF47384">
    <property type="entry name" value="Homodimeric domain of signal transducing histidine kinase"/>
    <property type="match status" value="1"/>
</dbReference>
<feature type="region of interest" description="Disordered" evidence="8">
    <location>
        <begin position="646"/>
        <end position="674"/>
    </location>
</feature>
<evidence type="ECO:0000259" key="9">
    <source>
        <dbReference type="PROSITE" id="PS50109"/>
    </source>
</evidence>
<dbReference type="InterPro" id="IPR036097">
    <property type="entry name" value="HisK_dim/P_sf"/>
</dbReference>
<dbReference type="Pfam" id="PF02518">
    <property type="entry name" value="HATPase_c"/>
    <property type="match status" value="1"/>
</dbReference>
<dbReference type="SMART" id="SM00388">
    <property type="entry name" value="HisKA"/>
    <property type="match status" value="1"/>
</dbReference>
<feature type="coiled-coil region" evidence="7">
    <location>
        <begin position="395"/>
        <end position="422"/>
    </location>
</feature>
<dbReference type="CDD" id="cd00082">
    <property type="entry name" value="HisKA"/>
    <property type="match status" value="1"/>
</dbReference>
<evidence type="ECO:0000313" key="10">
    <source>
        <dbReference type="EMBL" id="PZO36569.1"/>
    </source>
</evidence>
<dbReference type="InterPro" id="IPR003018">
    <property type="entry name" value="GAF"/>
</dbReference>
<dbReference type="PANTHER" id="PTHR43711:SF26">
    <property type="entry name" value="SENSOR HISTIDINE KINASE RCSC"/>
    <property type="match status" value="1"/>
</dbReference>
<dbReference type="EMBL" id="QBMN01000139">
    <property type="protein sequence ID" value="PZO36569.1"/>
    <property type="molecule type" value="Genomic_DNA"/>
</dbReference>